<reference evidence="1 2" key="1">
    <citation type="submission" date="2017-02" db="EMBL/GenBank/DDBJ databases">
        <title>Paraburkholderia sophoroidis sp. nov. and Paraburkholderia steynii sp. nov. rhizobial symbionts of the fynbos legume Hypocalyptus sophoroides.</title>
        <authorList>
            <person name="Steenkamp E.T."/>
            <person name="Beukes C.W."/>
            <person name="Van Zyl E."/>
            <person name="Avontuur J."/>
            <person name="Chan W.Y."/>
            <person name="Hassen A."/>
            <person name="Palmer M."/>
            <person name="Mthombeni L."/>
            <person name="Phalane F."/>
            <person name="Sereme K."/>
            <person name="Venter S.N."/>
        </authorList>
    </citation>
    <scope>NUCLEOTIDE SEQUENCE [LARGE SCALE GENOMIC DNA]</scope>
    <source>
        <strain evidence="1 2">HC1.1ba</strain>
    </source>
</reference>
<protein>
    <submittedName>
        <fullName evidence="1">Uncharacterized protein</fullName>
    </submittedName>
</protein>
<comment type="caution">
    <text evidence="1">The sequence shown here is derived from an EMBL/GenBank/DDBJ whole genome shotgun (WGS) entry which is preliminary data.</text>
</comment>
<sequence length="78" mass="8345">MVLSAMCNRQGKSRWQQAAFAALHACGAANESVTDGLYGRLQLEAAVVLHRRMRANCAIHASGMGADQGRRECQSVVG</sequence>
<accession>A0A4R0XCY2</accession>
<name>A0A4R0XCY2_9BURK</name>
<dbReference type="AlphaFoldDB" id="A0A4R0XCY2"/>
<gene>
    <name evidence="1" type="ORF">BZM27_22915</name>
</gene>
<evidence type="ECO:0000313" key="1">
    <source>
        <dbReference type="EMBL" id="TCG06962.1"/>
    </source>
</evidence>
<organism evidence="1 2">
    <name type="scientific">Paraburkholderia steynii</name>
    <dbReference type="NCBI Taxonomy" id="1245441"/>
    <lineage>
        <taxon>Bacteria</taxon>
        <taxon>Pseudomonadati</taxon>
        <taxon>Pseudomonadota</taxon>
        <taxon>Betaproteobacteria</taxon>
        <taxon>Burkholderiales</taxon>
        <taxon>Burkholderiaceae</taxon>
        <taxon>Paraburkholderia</taxon>
    </lineage>
</organism>
<dbReference type="EMBL" id="MWML01000085">
    <property type="protein sequence ID" value="TCG06962.1"/>
    <property type="molecule type" value="Genomic_DNA"/>
</dbReference>
<proteinExistence type="predicted"/>
<dbReference type="Proteomes" id="UP000294200">
    <property type="component" value="Unassembled WGS sequence"/>
</dbReference>
<evidence type="ECO:0000313" key="2">
    <source>
        <dbReference type="Proteomes" id="UP000294200"/>
    </source>
</evidence>
<keyword evidence="2" id="KW-1185">Reference proteome</keyword>